<dbReference type="AlphaFoldDB" id="A0A2P2PX68"/>
<organism evidence="1">
    <name type="scientific">Rhizophora mucronata</name>
    <name type="common">Asiatic mangrove</name>
    <dbReference type="NCBI Taxonomy" id="61149"/>
    <lineage>
        <taxon>Eukaryota</taxon>
        <taxon>Viridiplantae</taxon>
        <taxon>Streptophyta</taxon>
        <taxon>Embryophyta</taxon>
        <taxon>Tracheophyta</taxon>
        <taxon>Spermatophyta</taxon>
        <taxon>Magnoliopsida</taxon>
        <taxon>eudicotyledons</taxon>
        <taxon>Gunneridae</taxon>
        <taxon>Pentapetalae</taxon>
        <taxon>rosids</taxon>
        <taxon>fabids</taxon>
        <taxon>Malpighiales</taxon>
        <taxon>Rhizophoraceae</taxon>
        <taxon>Rhizophora</taxon>
    </lineage>
</organism>
<sequence>MNQTLTPTDRIVNYKFSLLATYGYDNSVGLEISITT</sequence>
<name>A0A2P2PX68_RHIMU</name>
<evidence type="ECO:0000313" key="1">
    <source>
        <dbReference type="EMBL" id="MBX59249.1"/>
    </source>
</evidence>
<proteinExistence type="predicted"/>
<protein>
    <submittedName>
        <fullName evidence="1">Uncharacterized protein</fullName>
    </submittedName>
</protein>
<dbReference type="EMBL" id="GGEC01078765">
    <property type="protein sequence ID" value="MBX59249.1"/>
    <property type="molecule type" value="Transcribed_RNA"/>
</dbReference>
<reference evidence="1" key="1">
    <citation type="submission" date="2018-02" db="EMBL/GenBank/DDBJ databases">
        <title>Rhizophora mucronata_Transcriptome.</title>
        <authorList>
            <person name="Meera S.P."/>
            <person name="Sreeshan A."/>
            <person name="Augustine A."/>
        </authorList>
    </citation>
    <scope>NUCLEOTIDE SEQUENCE</scope>
    <source>
        <tissue evidence="1">Leaf</tissue>
    </source>
</reference>
<accession>A0A2P2PX68</accession>